<feature type="region of interest" description="Disordered" evidence="1">
    <location>
        <begin position="1"/>
        <end position="29"/>
    </location>
</feature>
<reference evidence="2" key="1">
    <citation type="submission" date="2017-05" db="UniProtKB">
        <authorList>
            <consortium name="EnsemblMetazoa"/>
        </authorList>
    </citation>
    <scope>IDENTIFICATION</scope>
</reference>
<accession>A0A1X7UTL1</accession>
<dbReference type="OrthoDB" id="10071804at2759"/>
<sequence>MLSDDVPNLHSKGTNSELGHRKTSSPHRVSRKAYNRWFVAYTLIKNPSLRKDHASEVNVYDEFEITKEEF</sequence>
<dbReference type="InParanoid" id="A0A1X7UTL1"/>
<name>A0A1X7UTL1_AMPQE</name>
<evidence type="ECO:0000313" key="2">
    <source>
        <dbReference type="EnsemblMetazoa" id="Aqu2.1.30859_001"/>
    </source>
</evidence>
<dbReference type="EnsemblMetazoa" id="Aqu2.1.30859_001">
    <property type="protein sequence ID" value="Aqu2.1.30859_001"/>
    <property type="gene ID" value="Aqu2.1.30859"/>
</dbReference>
<protein>
    <submittedName>
        <fullName evidence="2">Uncharacterized protein</fullName>
    </submittedName>
</protein>
<dbReference type="AlphaFoldDB" id="A0A1X7UTL1"/>
<organism evidence="2">
    <name type="scientific">Amphimedon queenslandica</name>
    <name type="common">Sponge</name>
    <dbReference type="NCBI Taxonomy" id="400682"/>
    <lineage>
        <taxon>Eukaryota</taxon>
        <taxon>Metazoa</taxon>
        <taxon>Porifera</taxon>
        <taxon>Demospongiae</taxon>
        <taxon>Heteroscleromorpha</taxon>
        <taxon>Haplosclerida</taxon>
        <taxon>Niphatidae</taxon>
        <taxon>Amphimedon</taxon>
    </lineage>
</organism>
<proteinExistence type="predicted"/>
<evidence type="ECO:0000256" key="1">
    <source>
        <dbReference type="SAM" id="MobiDB-lite"/>
    </source>
</evidence>